<evidence type="ECO:0000256" key="10">
    <source>
        <dbReference type="SAM" id="Phobius"/>
    </source>
</evidence>
<dbReference type="GO" id="GO:0000139">
    <property type="term" value="C:Golgi membrane"/>
    <property type="evidence" value="ECO:0007669"/>
    <property type="project" value="UniProtKB-SubCell"/>
</dbReference>
<keyword evidence="6 10" id="KW-1133">Transmembrane helix</keyword>
<dbReference type="PANTHER" id="PTHR13449">
    <property type="entry name" value="INTEGRAL MEMBRANE PROTEIN GPR177"/>
    <property type="match status" value="1"/>
</dbReference>
<organism evidence="13 14">
    <name type="scientific">Sinanodonta woodiana</name>
    <name type="common">Chinese pond mussel</name>
    <name type="synonym">Anodonta woodiana</name>
    <dbReference type="NCBI Taxonomy" id="1069815"/>
    <lineage>
        <taxon>Eukaryota</taxon>
        <taxon>Metazoa</taxon>
        <taxon>Spiralia</taxon>
        <taxon>Lophotrochozoa</taxon>
        <taxon>Mollusca</taxon>
        <taxon>Bivalvia</taxon>
        <taxon>Autobranchia</taxon>
        <taxon>Heteroconchia</taxon>
        <taxon>Palaeoheterodonta</taxon>
        <taxon>Unionida</taxon>
        <taxon>Unionoidea</taxon>
        <taxon>Unionidae</taxon>
        <taxon>Unioninae</taxon>
        <taxon>Sinanodonta</taxon>
    </lineage>
</organism>
<dbReference type="PANTHER" id="PTHR13449:SF2">
    <property type="entry name" value="PROTEIN WNTLESS HOMOLOG"/>
    <property type="match status" value="1"/>
</dbReference>
<feature type="transmembrane region" description="Helical" evidence="10">
    <location>
        <begin position="433"/>
        <end position="455"/>
    </location>
</feature>
<evidence type="ECO:0000313" key="13">
    <source>
        <dbReference type="EMBL" id="KAL3868563.1"/>
    </source>
</evidence>
<evidence type="ECO:0000256" key="7">
    <source>
        <dbReference type="ARBA" id="ARBA00023034"/>
    </source>
</evidence>
<reference evidence="13 14" key="1">
    <citation type="submission" date="2024-11" db="EMBL/GenBank/DDBJ databases">
        <title>Chromosome-level genome assembly of the freshwater bivalve Anodonta woodiana.</title>
        <authorList>
            <person name="Chen X."/>
        </authorList>
    </citation>
    <scope>NUCLEOTIDE SEQUENCE [LARGE SCALE GENOMIC DNA]</scope>
    <source>
        <strain evidence="13">MN2024</strain>
        <tissue evidence="13">Gills</tissue>
    </source>
</reference>
<feature type="domain" description="Wntless GOLD" evidence="12">
    <location>
        <begin position="48"/>
        <end position="133"/>
    </location>
</feature>
<accession>A0ABD3W5R9</accession>
<dbReference type="Pfam" id="PF06664">
    <property type="entry name" value="WLS-like_TM"/>
    <property type="match status" value="1"/>
</dbReference>
<feature type="transmembrane region" description="Helical" evidence="10">
    <location>
        <begin position="194"/>
        <end position="214"/>
    </location>
</feature>
<comment type="caution">
    <text evidence="13">The sequence shown here is derived from an EMBL/GenBank/DDBJ whole genome shotgun (WGS) entry which is preliminary data.</text>
</comment>
<evidence type="ECO:0000256" key="4">
    <source>
        <dbReference type="ARBA" id="ARBA00022687"/>
    </source>
</evidence>
<feature type="transmembrane region" description="Helical" evidence="10">
    <location>
        <begin position="226"/>
        <end position="245"/>
    </location>
</feature>
<feature type="domain" description="Wntless-like transmembrane" evidence="11">
    <location>
        <begin position="188"/>
        <end position="459"/>
    </location>
</feature>
<dbReference type="Proteomes" id="UP001634394">
    <property type="component" value="Unassembled WGS sequence"/>
</dbReference>
<proteinExistence type="inferred from homology"/>
<keyword evidence="5 10" id="KW-0812">Transmembrane</keyword>
<feature type="region of interest" description="Disordered" evidence="9">
    <location>
        <begin position="463"/>
        <end position="497"/>
    </location>
</feature>
<dbReference type="EMBL" id="JBJQND010000008">
    <property type="protein sequence ID" value="KAL3868563.1"/>
    <property type="molecule type" value="Genomic_DNA"/>
</dbReference>
<gene>
    <name evidence="13" type="ORF">ACJMK2_041364</name>
</gene>
<keyword evidence="14" id="KW-1185">Reference proteome</keyword>
<evidence type="ECO:0000256" key="1">
    <source>
        <dbReference type="ARBA" id="ARBA00004653"/>
    </source>
</evidence>
<feature type="transmembrane region" description="Helical" evidence="10">
    <location>
        <begin position="265"/>
        <end position="284"/>
    </location>
</feature>
<feature type="transmembrane region" description="Helical" evidence="10">
    <location>
        <begin position="338"/>
        <end position="365"/>
    </location>
</feature>
<evidence type="ECO:0000259" key="11">
    <source>
        <dbReference type="Pfam" id="PF06664"/>
    </source>
</evidence>
<evidence type="ECO:0000313" key="14">
    <source>
        <dbReference type="Proteomes" id="UP001634394"/>
    </source>
</evidence>
<evidence type="ECO:0000259" key="12">
    <source>
        <dbReference type="Pfam" id="PF21883"/>
    </source>
</evidence>
<keyword evidence="7" id="KW-0333">Golgi apparatus</keyword>
<comment type="similarity">
    <text evidence="2">Belongs to the wntless family.</text>
</comment>
<dbReference type="GO" id="GO:0016055">
    <property type="term" value="P:Wnt signaling pathway"/>
    <property type="evidence" value="ECO:0007669"/>
    <property type="project" value="UniProtKB-KW"/>
</dbReference>
<keyword evidence="4" id="KW-0879">Wnt signaling pathway</keyword>
<evidence type="ECO:0008006" key="15">
    <source>
        <dbReference type="Google" id="ProtNLM"/>
    </source>
</evidence>
<protein>
    <recommendedName>
        <fullName evidence="15">Protein wntless</fullName>
    </recommendedName>
</protein>
<evidence type="ECO:0000256" key="6">
    <source>
        <dbReference type="ARBA" id="ARBA00022989"/>
    </source>
</evidence>
<evidence type="ECO:0000256" key="5">
    <source>
        <dbReference type="ARBA" id="ARBA00022692"/>
    </source>
</evidence>
<sequence length="497" mass="57126">MAGVVLETLSWKKLIALGILLLLLLLSFFLIGGLVAPNPSNVMVVLGTKCLRKGSHMQEEWFIPFGGNEKCDSINSVDEDRVYDEGISANQIVFSFWLPYMRDGKQLDFSRWQQMLLTVMQLDIQYDPKFPMVKGNQYNCSLLAFFELGSLHYDYYLINVRVPVEPYKGINMEIGSLMDIWVIGIHQNGGFTKVWVSIKTAMFPIVLAVLIWFWRRIMMLTRPPNLLERTLFSLGIAMSLLNLPLEWLTLAVDMPFMLMINDIRQGIFYAMLLCFWIIFAGEHIMDQVERNRLKHYWKHLAAVIFGCSCLFIFELSERGVRLTNPFFSIWITDVGTKLALSFIILAGIAACSYFLFLCYMIFQVFRNISAKRTTLPSMSSARRKFYLGVIYRFKFLMISTLFCAALTVCFFIISQLNEGQWKFMDQDLNLEYTSAFFTGVFGMWNVYVIGLLCMYAPSHKNKPMETDETSNEEEVQLTHLPSETSSVQAFAAKAAAD</sequence>
<dbReference type="InterPro" id="IPR047843">
    <property type="entry name" value="WLS-like_TM"/>
</dbReference>
<dbReference type="AlphaFoldDB" id="A0ABD3W5R9"/>
<feature type="compositionally biased region" description="Polar residues" evidence="9">
    <location>
        <begin position="479"/>
        <end position="488"/>
    </location>
</feature>
<evidence type="ECO:0000256" key="9">
    <source>
        <dbReference type="SAM" id="MobiDB-lite"/>
    </source>
</evidence>
<name>A0ABD3W5R9_SINWO</name>
<feature type="domain" description="Wntless GOLD" evidence="12">
    <location>
        <begin position="134"/>
        <end position="187"/>
    </location>
</feature>
<dbReference type="InterPro" id="IPR053936">
    <property type="entry name" value="WLS_GOLD"/>
</dbReference>
<evidence type="ECO:0000256" key="2">
    <source>
        <dbReference type="ARBA" id="ARBA00008148"/>
    </source>
</evidence>
<evidence type="ECO:0000256" key="8">
    <source>
        <dbReference type="ARBA" id="ARBA00023136"/>
    </source>
</evidence>
<dbReference type="InterPro" id="IPR009551">
    <property type="entry name" value="Wntless"/>
</dbReference>
<keyword evidence="8 10" id="KW-0472">Membrane</keyword>
<evidence type="ECO:0000256" key="3">
    <source>
        <dbReference type="ARBA" id="ARBA00022473"/>
    </source>
</evidence>
<comment type="subcellular location">
    <subcellularLocation>
        <location evidence="1">Golgi apparatus membrane</location>
        <topology evidence="1">Multi-pass membrane protein</topology>
    </subcellularLocation>
</comment>
<feature type="transmembrane region" description="Helical" evidence="10">
    <location>
        <begin position="385"/>
        <end position="413"/>
    </location>
</feature>
<keyword evidence="3" id="KW-0217">Developmental protein</keyword>
<feature type="compositionally biased region" description="Acidic residues" evidence="9">
    <location>
        <begin position="466"/>
        <end position="475"/>
    </location>
</feature>
<dbReference type="Pfam" id="PF21883">
    <property type="entry name" value="WLS_GOLD"/>
    <property type="match status" value="2"/>
</dbReference>
<feature type="transmembrane region" description="Helical" evidence="10">
    <location>
        <begin position="296"/>
        <end position="313"/>
    </location>
</feature>